<evidence type="ECO:0000259" key="2">
    <source>
        <dbReference type="Pfam" id="PF06439"/>
    </source>
</evidence>
<feature type="domain" description="3-keto-alpha-glucoside-1,2-lyase/3-keto-2-hydroxy-glucal hydratase" evidence="2">
    <location>
        <begin position="63"/>
        <end position="253"/>
    </location>
</feature>
<keyword evidence="4" id="KW-1185">Reference proteome</keyword>
<proteinExistence type="predicted"/>
<accession>A0A0E3ZBM5</accession>
<dbReference type="EMBL" id="CP009621">
    <property type="protein sequence ID" value="AKD02093.1"/>
    <property type="molecule type" value="Genomic_DNA"/>
</dbReference>
<dbReference type="PATRIC" id="fig|400092.3.peg.392"/>
<feature type="chain" id="PRO_5002416143" description="3-keto-alpha-glucoside-1,2-lyase/3-keto-2-hydroxy-glucal hydratase domain-containing protein" evidence="1">
    <location>
        <begin position="27"/>
        <end position="255"/>
    </location>
</feature>
<name>A0A0E3ZBM5_9BACT</name>
<dbReference type="HOGENOM" id="CLU_067540_0_0_10"/>
<sequence length="255" mass="28293">MKHTIFKGAAIAVATVGMLSFSDVHAQKVPTPPKMVPEMTEFWEPEPRVVTPGTNITAPPSDAIVLFDGKNLSEWKAKSGGTEATWPVKNGEFTVGKGDISTKREFGDFQLHIEWSAPDKVEGQGQGRGNSGIFLQDRYEVQVLDSYNNRTYSNGQAASVYKQHRPLVNAMRKPTEWNVYDVIYTAPRFKEDGSVFTPARVTVLHNGVLVQNNVEVKGPTEYIGLPAYKAHGKAPITLQDHGNPVAFRNIWIREL</sequence>
<organism evidence="3 4">
    <name type="scientific">Pontibacter korlensis</name>
    <dbReference type="NCBI Taxonomy" id="400092"/>
    <lineage>
        <taxon>Bacteria</taxon>
        <taxon>Pseudomonadati</taxon>
        <taxon>Bacteroidota</taxon>
        <taxon>Cytophagia</taxon>
        <taxon>Cytophagales</taxon>
        <taxon>Hymenobacteraceae</taxon>
        <taxon>Pontibacter</taxon>
    </lineage>
</organism>
<reference evidence="3 4" key="1">
    <citation type="journal article" date="2015" name="Sci. Rep.">
        <title>Unraveling adaptation of Pontibacter korlensis to radiation and infertility in desert through complete genome and comparative transcriptomic analysis.</title>
        <authorList>
            <person name="Dai J."/>
            <person name="Dai W."/>
            <person name="Qiu C."/>
            <person name="Yang Z."/>
            <person name="Zhang Y."/>
            <person name="Zhou M."/>
            <person name="Zhang L."/>
            <person name="Fang C."/>
            <person name="Gao Q."/>
            <person name="Yang Q."/>
            <person name="Li X."/>
            <person name="Wang Z."/>
            <person name="Wang Z."/>
            <person name="Jia Z."/>
            <person name="Chen X."/>
        </authorList>
    </citation>
    <scope>NUCLEOTIDE SEQUENCE [LARGE SCALE GENOMIC DNA]</scope>
    <source>
        <strain evidence="3 4">X14-1T</strain>
    </source>
</reference>
<dbReference type="Proteomes" id="UP000033109">
    <property type="component" value="Chromosome"/>
</dbReference>
<evidence type="ECO:0000313" key="3">
    <source>
        <dbReference type="EMBL" id="AKD02093.1"/>
    </source>
</evidence>
<protein>
    <recommendedName>
        <fullName evidence="2">3-keto-alpha-glucoside-1,2-lyase/3-keto-2-hydroxy-glucal hydratase domain-containing protein</fullName>
    </recommendedName>
</protein>
<dbReference type="AlphaFoldDB" id="A0A0E3ZBM5"/>
<feature type="signal peptide" evidence="1">
    <location>
        <begin position="1"/>
        <end position="26"/>
    </location>
</feature>
<dbReference type="InterPro" id="IPR010496">
    <property type="entry name" value="AL/BT2_dom"/>
</dbReference>
<dbReference type="Gene3D" id="2.60.120.560">
    <property type="entry name" value="Exo-inulinase, domain 1"/>
    <property type="match status" value="1"/>
</dbReference>
<dbReference type="KEGG" id="pko:PKOR_01735"/>
<evidence type="ECO:0000313" key="4">
    <source>
        <dbReference type="Proteomes" id="UP000033109"/>
    </source>
</evidence>
<dbReference type="GO" id="GO:0016787">
    <property type="term" value="F:hydrolase activity"/>
    <property type="evidence" value="ECO:0007669"/>
    <property type="project" value="InterPro"/>
</dbReference>
<dbReference type="STRING" id="400092.PKOR_01735"/>
<keyword evidence="1" id="KW-0732">Signal</keyword>
<gene>
    <name evidence="3" type="ORF">PKOR_01735</name>
</gene>
<dbReference type="Pfam" id="PF06439">
    <property type="entry name" value="3keto-disac_hyd"/>
    <property type="match status" value="1"/>
</dbReference>
<evidence type="ECO:0000256" key="1">
    <source>
        <dbReference type="SAM" id="SignalP"/>
    </source>
</evidence>